<sequence length="183" mass="20299">MTFCGGLRKMYSSLQDRITSRRRKSKRHLEISEPFDFKKETISFPGISQYDINLLREKAVASQVGVADKSYINSTMNPLRLHRAASMDYINPRLPPPIPERSPSQPAMLLTSRSVTGLPLPPVSNLDMTVELERLPPISPTSTIETTLTPGADLTELYTGSGSISPLSPRVSPQFSKLRIGFP</sequence>
<dbReference type="AlphaFoldDB" id="A0AA39WU45"/>
<name>A0AA39WU45_9PEZI</name>
<proteinExistence type="predicted"/>
<reference evidence="1" key="1">
    <citation type="submission" date="2023-06" db="EMBL/GenBank/DDBJ databases">
        <title>Genome-scale phylogeny and comparative genomics of the fungal order Sordariales.</title>
        <authorList>
            <consortium name="Lawrence Berkeley National Laboratory"/>
            <person name="Hensen N."/>
            <person name="Bonometti L."/>
            <person name="Westerberg I."/>
            <person name="Brannstrom I.O."/>
            <person name="Guillou S."/>
            <person name="Cros-Aarteil S."/>
            <person name="Calhoun S."/>
            <person name="Haridas S."/>
            <person name="Kuo A."/>
            <person name="Mondo S."/>
            <person name="Pangilinan J."/>
            <person name="Riley R."/>
            <person name="LaButti K."/>
            <person name="Andreopoulos B."/>
            <person name="Lipzen A."/>
            <person name="Chen C."/>
            <person name="Yanf M."/>
            <person name="Daum C."/>
            <person name="Ng V."/>
            <person name="Clum A."/>
            <person name="Steindorff A."/>
            <person name="Ohm R."/>
            <person name="Martin F."/>
            <person name="Silar P."/>
            <person name="Natvig D."/>
            <person name="Lalanne C."/>
            <person name="Gautier V."/>
            <person name="Ament-velasquez S.L."/>
            <person name="Kruys A."/>
            <person name="Hutchinson M.I."/>
            <person name="Powell A.J."/>
            <person name="Barry K."/>
            <person name="Miller A.N."/>
            <person name="Grigoriev I.V."/>
            <person name="Debuchy R."/>
            <person name="Gladieux P."/>
            <person name="Thoren M.H."/>
            <person name="Johannesson H."/>
        </authorList>
    </citation>
    <scope>NUCLEOTIDE SEQUENCE</scope>
    <source>
        <strain evidence="1">SMH3391-2</strain>
    </source>
</reference>
<gene>
    <name evidence="1" type="ORF">B0T17DRAFT_299220</name>
</gene>
<keyword evidence="2" id="KW-1185">Reference proteome</keyword>
<accession>A0AA39WU45</accession>
<evidence type="ECO:0000313" key="1">
    <source>
        <dbReference type="EMBL" id="KAK0621659.1"/>
    </source>
</evidence>
<comment type="caution">
    <text evidence="1">The sequence shown here is derived from an EMBL/GenBank/DDBJ whole genome shotgun (WGS) entry which is preliminary data.</text>
</comment>
<organism evidence="1 2">
    <name type="scientific">Bombardia bombarda</name>
    <dbReference type="NCBI Taxonomy" id="252184"/>
    <lineage>
        <taxon>Eukaryota</taxon>
        <taxon>Fungi</taxon>
        <taxon>Dikarya</taxon>
        <taxon>Ascomycota</taxon>
        <taxon>Pezizomycotina</taxon>
        <taxon>Sordariomycetes</taxon>
        <taxon>Sordariomycetidae</taxon>
        <taxon>Sordariales</taxon>
        <taxon>Lasiosphaeriaceae</taxon>
        <taxon>Bombardia</taxon>
    </lineage>
</organism>
<protein>
    <submittedName>
        <fullName evidence="1">Uncharacterized protein</fullName>
    </submittedName>
</protein>
<dbReference type="EMBL" id="JAULSR010000004">
    <property type="protein sequence ID" value="KAK0621659.1"/>
    <property type="molecule type" value="Genomic_DNA"/>
</dbReference>
<evidence type="ECO:0000313" key="2">
    <source>
        <dbReference type="Proteomes" id="UP001174934"/>
    </source>
</evidence>
<dbReference type="Proteomes" id="UP001174934">
    <property type="component" value="Unassembled WGS sequence"/>
</dbReference>